<reference evidence="1 2" key="1">
    <citation type="submission" date="2014-04" db="EMBL/GenBank/DDBJ databases">
        <authorList>
            <consortium name="DOE Joint Genome Institute"/>
            <person name="Kuo A."/>
            <person name="Kohler A."/>
            <person name="Nagy L.G."/>
            <person name="Floudas D."/>
            <person name="Copeland A."/>
            <person name="Barry K.W."/>
            <person name="Cichocki N."/>
            <person name="Veneault-Fourrey C."/>
            <person name="LaButti K."/>
            <person name="Lindquist E.A."/>
            <person name="Lipzen A."/>
            <person name="Lundell T."/>
            <person name="Morin E."/>
            <person name="Murat C."/>
            <person name="Sun H."/>
            <person name="Tunlid A."/>
            <person name="Henrissat B."/>
            <person name="Grigoriev I.V."/>
            <person name="Hibbett D.S."/>
            <person name="Martin F."/>
            <person name="Nordberg H.P."/>
            <person name="Cantor M.N."/>
            <person name="Hua S.X."/>
        </authorList>
    </citation>
    <scope>NUCLEOTIDE SEQUENCE [LARGE SCALE GENOMIC DNA]</scope>
    <source>
        <strain evidence="1 2">LaAM-08-1</strain>
    </source>
</reference>
<reference evidence="2" key="2">
    <citation type="submission" date="2015-01" db="EMBL/GenBank/DDBJ databases">
        <title>Evolutionary Origins and Diversification of the Mycorrhizal Mutualists.</title>
        <authorList>
            <consortium name="DOE Joint Genome Institute"/>
            <consortium name="Mycorrhizal Genomics Consortium"/>
            <person name="Kohler A."/>
            <person name="Kuo A."/>
            <person name="Nagy L.G."/>
            <person name="Floudas D."/>
            <person name="Copeland A."/>
            <person name="Barry K.W."/>
            <person name="Cichocki N."/>
            <person name="Veneault-Fourrey C."/>
            <person name="LaButti K."/>
            <person name="Lindquist E.A."/>
            <person name="Lipzen A."/>
            <person name="Lundell T."/>
            <person name="Morin E."/>
            <person name="Murat C."/>
            <person name="Riley R."/>
            <person name="Ohm R."/>
            <person name="Sun H."/>
            <person name="Tunlid A."/>
            <person name="Henrissat B."/>
            <person name="Grigoriev I.V."/>
            <person name="Hibbett D.S."/>
            <person name="Martin F."/>
        </authorList>
    </citation>
    <scope>NUCLEOTIDE SEQUENCE [LARGE SCALE GENOMIC DNA]</scope>
    <source>
        <strain evidence="2">LaAM-08-1</strain>
    </source>
</reference>
<gene>
    <name evidence="1" type="ORF">K443DRAFT_682275</name>
</gene>
<name>A0A0C9X5L5_9AGAR</name>
<evidence type="ECO:0000313" key="2">
    <source>
        <dbReference type="Proteomes" id="UP000054477"/>
    </source>
</evidence>
<proteinExistence type="predicted"/>
<dbReference type="Proteomes" id="UP000054477">
    <property type="component" value="Unassembled WGS sequence"/>
</dbReference>
<accession>A0A0C9X5L5</accession>
<dbReference type="AlphaFoldDB" id="A0A0C9X5L5"/>
<dbReference type="HOGENOM" id="CLU_3087569_0_0_1"/>
<keyword evidence="2" id="KW-1185">Reference proteome</keyword>
<sequence length="52" mass="6173">MPYDPARRMNPLRITRTTKTPVLQSQWSYQLCEPASERFMNPSPRHASKRQL</sequence>
<protein>
    <submittedName>
        <fullName evidence="1">Uncharacterized protein</fullName>
    </submittedName>
</protein>
<organism evidence="1 2">
    <name type="scientific">Laccaria amethystina LaAM-08-1</name>
    <dbReference type="NCBI Taxonomy" id="1095629"/>
    <lineage>
        <taxon>Eukaryota</taxon>
        <taxon>Fungi</taxon>
        <taxon>Dikarya</taxon>
        <taxon>Basidiomycota</taxon>
        <taxon>Agaricomycotina</taxon>
        <taxon>Agaricomycetes</taxon>
        <taxon>Agaricomycetidae</taxon>
        <taxon>Agaricales</taxon>
        <taxon>Agaricineae</taxon>
        <taxon>Hydnangiaceae</taxon>
        <taxon>Laccaria</taxon>
    </lineage>
</organism>
<evidence type="ECO:0000313" key="1">
    <source>
        <dbReference type="EMBL" id="KIJ96553.1"/>
    </source>
</evidence>
<dbReference type="EMBL" id="KN838718">
    <property type="protein sequence ID" value="KIJ96553.1"/>
    <property type="molecule type" value="Genomic_DNA"/>
</dbReference>